<sequence length="161" mass="19038">MNFYDVACTEPPIDLELFGICDDKNAERAYTDTGKPENWIAKVENKKKYTLTFTAIDKCVIKDKEEEGRGRCDGMITSDDHIFFIELKDEKKDWIQDAISQLESTITFFKDHHDIEIFKYKKAYACNKRKKIFKVIDNEENLRFFRKHKVRLDVQAEIIVV</sequence>
<accession>A0AAE3SI67</accession>
<protein>
    <submittedName>
        <fullName evidence="1">Uncharacterized protein</fullName>
    </submittedName>
</protein>
<dbReference type="RefSeq" id="WP_301197631.1">
    <property type="nucleotide sequence ID" value="NZ_JAPDPI010000002.1"/>
</dbReference>
<keyword evidence="2" id="KW-1185">Reference proteome</keyword>
<comment type="caution">
    <text evidence="1">The sequence shown here is derived from an EMBL/GenBank/DDBJ whole genome shotgun (WGS) entry which is preliminary data.</text>
</comment>
<organism evidence="1 2">
    <name type="scientific">Plebeiibacterium marinum</name>
    <dbReference type="NCBI Taxonomy" id="2992111"/>
    <lineage>
        <taxon>Bacteria</taxon>
        <taxon>Pseudomonadati</taxon>
        <taxon>Bacteroidota</taxon>
        <taxon>Bacteroidia</taxon>
        <taxon>Marinilabiliales</taxon>
        <taxon>Marinilabiliaceae</taxon>
        <taxon>Plebeiibacterium</taxon>
    </lineage>
</organism>
<dbReference type="AlphaFoldDB" id="A0AAE3SI67"/>
<name>A0AAE3SI67_9BACT</name>
<gene>
    <name evidence="1" type="ORF">OM074_02170</name>
</gene>
<evidence type="ECO:0000313" key="1">
    <source>
        <dbReference type="EMBL" id="MCW3804410.1"/>
    </source>
</evidence>
<proteinExistence type="predicted"/>
<dbReference type="Proteomes" id="UP001207408">
    <property type="component" value="Unassembled WGS sequence"/>
</dbReference>
<reference evidence="1" key="1">
    <citation type="submission" date="2022-10" db="EMBL/GenBank/DDBJ databases">
        <authorList>
            <person name="Yu W.X."/>
        </authorList>
    </citation>
    <scope>NUCLEOTIDE SEQUENCE</scope>
    <source>
        <strain evidence="1">D04</strain>
    </source>
</reference>
<evidence type="ECO:0000313" key="2">
    <source>
        <dbReference type="Proteomes" id="UP001207408"/>
    </source>
</evidence>
<dbReference type="EMBL" id="JAPDPI010000002">
    <property type="protein sequence ID" value="MCW3804410.1"/>
    <property type="molecule type" value="Genomic_DNA"/>
</dbReference>